<dbReference type="EMBL" id="QGNW01001134">
    <property type="protein sequence ID" value="RVW54082.1"/>
    <property type="molecule type" value="Genomic_DNA"/>
</dbReference>
<dbReference type="Pfam" id="PF08284">
    <property type="entry name" value="RVP_2"/>
    <property type="match status" value="1"/>
</dbReference>
<dbReference type="CDD" id="cd00303">
    <property type="entry name" value="retropepsin_like"/>
    <property type="match status" value="1"/>
</dbReference>
<keyword evidence="1" id="KW-0645">Protease</keyword>
<feature type="domain" description="Reverse transcriptase" evidence="9">
    <location>
        <begin position="628"/>
        <end position="807"/>
    </location>
</feature>
<dbReference type="PROSITE" id="PS50878">
    <property type="entry name" value="RT_POL"/>
    <property type="match status" value="1"/>
</dbReference>
<evidence type="ECO:0000313" key="11">
    <source>
        <dbReference type="Proteomes" id="UP000288805"/>
    </source>
</evidence>
<dbReference type="AlphaFoldDB" id="A0A438F372"/>
<dbReference type="InterPro" id="IPR000477">
    <property type="entry name" value="RT_dom"/>
</dbReference>
<organism evidence="10 11">
    <name type="scientific">Vitis vinifera</name>
    <name type="common">Grape</name>
    <dbReference type="NCBI Taxonomy" id="29760"/>
    <lineage>
        <taxon>Eukaryota</taxon>
        <taxon>Viridiplantae</taxon>
        <taxon>Streptophyta</taxon>
        <taxon>Embryophyta</taxon>
        <taxon>Tracheophyta</taxon>
        <taxon>Spermatophyta</taxon>
        <taxon>Magnoliopsida</taxon>
        <taxon>eudicotyledons</taxon>
        <taxon>Gunneridae</taxon>
        <taxon>Pentapetalae</taxon>
        <taxon>rosids</taxon>
        <taxon>Vitales</taxon>
        <taxon>Vitaceae</taxon>
        <taxon>Viteae</taxon>
        <taxon>Vitis</taxon>
    </lineage>
</organism>
<dbReference type="Pfam" id="PF00078">
    <property type="entry name" value="RVT_1"/>
    <property type="match status" value="1"/>
</dbReference>
<dbReference type="InterPro" id="IPR005162">
    <property type="entry name" value="Retrotrans_gag_dom"/>
</dbReference>
<keyword evidence="5" id="KW-0255">Endonuclease</keyword>
<keyword evidence="3" id="KW-0548">Nucleotidyltransferase</keyword>
<keyword evidence="2" id="KW-0808">Transferase</keyword>
<evidence type="ECO:0000256" key="6">
    <source>
        <dbReference type="ARBA" id="ARBA00022801"/>
    </source>
</evidence>
<evidence type="ECO:0000256" key="2">
    <source>
        <dbReference type="ARBA" id="ARBA00022679"/>
    </source>
</evidence>
<dbReference type="GO" id="GO:0004519">
    <property type="term" value="F:endonuclease activity"/>
    <property type="evidence" value="ECO:0007669"/>
    <property type="project" value="UniProtKB-KW"/>
</dbReference>
<dbReference type="FunFam" id="3.30.70.270:FF:000020">
    <property type="entry name" value="Transposon Tf2-6 polyprotein-like Protein"/>
    <property type="match status" value="1"/>
</dbReference>
<dbReference type="Gene3D" id="3.30.70.270">
    <property type="match status" value="2"/>
</dbReference>
<evidence type="ECO:0000256" key="5">
    <source>
        <dbReference type="ARBA" id="ARBA00022759"/>
    </source>
</evidence>
<name>A0A438F372_VITVI</name>
<dbReference type="PANTHER" id="PTHR24559">
    <property type="entry name" value="TRANSPOSON TY3-I GAG-POL POLYPROTEIN"/>
    <property type="match status" value="1"/>
</dbReference>
<dbReference type="SUPFAM" id="SSF50630">
    <property type="entry name" value="Acid proteases"/>
    <property type="match status" value="1"/>
</dbReference>
<feature type="region of interest" description="Disordered" evidence="8">
    <location>
        <begin position="269"/>
        <end position="288"/>
    </location>
</feature>
<evidence type="ECO:0000256" key="1">
    <source>
        <dbReference type="ARBA" id="ARBA00022670"/>
    </source>
</evidence>
<reference evidence="10 11" key="1">
    <citation type="journal article" date="2018" name="PLoS Genet.">
        <title>Population sequencing reveals clonal diversity and ancestral inbreeding in the grapevine cultivar Chardonnay.</title>
        <authorList>
            <person name="Roach M.J."/>
            <person name="Johnson D.L."/>
            <person name="Bohlmann J."/>
            <person name="van Vuuren H.J."/>
            <person name="Jones S.J."/>
            <person name="Pretorius I.S."/>
            <person name="Schmidt S.A."/>
            <person name="Borneman A.R."/>
        </authorList>
    </citation>
    <scope>NUCLEOTIDE SEQUENCE [LARGE SCALE GENOMIC DNA]</scope>
    <source>
        <strain evidence="11">cv. Chardonnay</strain>
        <tissue evidence="10">Leaf</tissue>
    </source>
</reference>
<dbReference type="PROSITE" id="PS00141">
    <property type="entry name" value="ASP_PROTEASE"/>
    <property type="match status" value="1"/>
</dbReference>
<dbReference type="GO" id="GO:0006508">
    <property type="term" value="P:proteolysis"/>
    <property type="evidence" value="ECO:0007669"/>
    <property type="project" value="UniProtKB-KW"/>
</dbReference>
<protein>
    <submittedName>
        <fullName evidence="10">Retrovirus-related Pol polyprotein from transposon 297</fullName>
    </submittedName>
</protein>
<dbReference type="PANTHER" id="PTHR24559:SF450">
    <property type="entry name" value="RNA-DIRECTED DNA POLYMERASE HOMOLOG"/>
    <property type="match status" value="1"/>
</dbReference>
<dbReference type="GO" id="GO:0003964">
    <property type="term" value="F:RNA-directed DNA polymerase activity"/>
    <property type="evidence" value="ECO:0007669"/>
    <property type="project" value="UniProtKB-KW"/>
</dbReference>
<feature type="compositionally biased region" description="Polar residues" evidence="8">
    <location>
        <begin position="278"/>
        <end position="288"/>
    </location>
</feature>
<dbReference type="GO" id="GO:0004190">
    <property type="term" value="F:aspartic-type endopeptidase activity"/>
    <property type="evidence" value="ECO:0007669"/>
    <property type="project" value="InterPro"/>
</dbReference>
<evidence type="ECO:0000259" key="9">
    <source>
        <dbReference type="PROSITE" id="PS50878"/>
    </source>
</evidence>
<dbReference type="Gene3D" id="2.40.70.10">
    <property type="entry name" value="Acid Proteases"/>
    <property type="match status" value="1"/>
</dbReference>
<evidence type="ECO:0000256" key="4">
    <source>
        <dbReference type="ARBA" id="ARBA00022722"/>
    </source>
</evidence>
<dbReference type="InterPro" id="IPR043502">
    <property type="entry name" value="DNA/RNA_pol_sf"/>
</dbReference>
<gene>
    <name evidence="10" type="primary">pol_407</name>
    <name evidence="10" type="ORF">CK203_080377</name>
</gene>
<dbReference type="Gene3D" id="3.10.10.10">
    <property type="entry name" value="HIV Type 1 Reverse Transcriptase, subunit A, domain 1"/>
    <property type="match status" value="1"/>
</dbReference>
<evidence type="ECO:0000256" key="8">
    <source>
        <dbReference type="SAM" id="MobiDB-lite"/>
    </source>
</evidence>
<dbReference type="FunFam" id="3.10.10.10:FF:000007">
    <property type="entry name" value="Retrovirus-related Pol polyprotein from transposon 17.6-like Protein"/>
    <property type="match status" value="1"/>
</dbReference>
<comment type="caution">
    <text evidence="10">The sequence shown here is derived from an EMBL/GenBank/DDBJ whole genome shotgun (WGS) entry which is preliminary data.</text>
</comment>
<sequence>MAQKRNEGRVDCLEKEVGEIREEMQRLPGMEKTVMDLAQNVMRVLQSLEETQKVVAELSLGRNTTTAAQREDRAGWIPGVGEPSGEGGGGGGMVSDEMRRGGNGEWCGSRRVEMPVFTGENPDGWIFWANRYFAIYGLTEEEKLVAAAMSLDGDTLSWYQWTDSREVFGSWENLKRRLLLRFRPTQEGSLCEQFLAVRQQRTVAAYWREFEILATPLKGISKEVMESTFMNGLLPEIRAELHLLQPYGLGHLMEMAQRVEDRNLAMRAAREPNGPNGPKSTKMLSSSNRGEWKIRENFQTRVVVVGEKTMSQRREIPIKRLTESELQARREKGLCFKCEEKFSPGHRCKKELRVLLVHKDEEEDDNQFDDRATEEPALIELKDIVELSLNSVVGLTTPGTMKIKGTIGSKEVIILVDSGATHNFLSLELVQQLALPLTTTTSYGVMMGTGISVKGKGICRGVCISMQGLTVVEDFLPLELGNTDVILGMPWLGTLGDVKVNWKMLTMKIKMGKAVIVLKGDPSLSRTKVSLKAMARALQHHSQGVWVELCQTSTTSDLSEGVQEVPKTVKEVLAQHQQIFEPITGLPPSRDIDHAIQLIPGASPVNVRPYRYPHILKNEIERLVQEMLEAGIVRPSLSSFSSPVLLVKKKDGGWRFCIDYCALNKVTIPDRFSILVIDELLDELHGVTIFSKLDLKSGYHQIRVRQQDIPKTAFRTHEGHYEFLVMPFGLTNSPTTFQSLMNRIFRPHLRKFVLVFFDDILVYSKDLKEHCDHLQSVLSILANHQLHVNGKKCLFAKPQLEYLGHLVSAKGFAVDPNKISAMVEWPTPKSLKELRGFLGLTRYYRRFVEGYGAISWPLTQQLKKDAFNWNLEAEVVFQKLKTAMTTIPVLALPNFS</sequence>
<evidence type="ECO:0000256" key="3">
    <source>
        <dbReference type="ARBA" id="ARBA00022695"/>
    </source>
</evidence>
<dbReference type="CDD" id="cd01647">
    <property type="entry name" value="RT_LTR"/>
    <property type="match status" value="1"/>
</dbReference>
<dbReference type="InterPro" id="IPR021109">
    <property type="entry name" value="Peptidase_aspartic_dom_sf"/>
</dbReference>
<dbReference type="Pfam" id="PF03732">
    <property type="entry name" value="Retrotrans_gag"/>
    <property type="match status" value="1"/>
</dbReference>
<dbReference type="InterPro" id="IPR043128">
    <property type="entry name" value="Rev_trsase/Diguanyl_cyclase"/>
</dbReference>
<evidence type="ECO:0000313" key="10">
    <source>
        <dbReference type="EMBL" id="RVW54082.1"/>
    </source>
</evidence>
<keyword evidence="7" id="KW-0695">RNA-directed DNA polymerase</keyword>
<dbReference type="SUPFAM" id="SSF56672">
    <property type="entry name" value="DNA/RNA polymerases"/>
    <property type="match status" value="1"/>
</dbReference>
<keyword evidence="6" id="KW-0378">Hydrolase</keyword>
<keyword evidence="4" id="KW-0540">Nuclease</keyword>
<proteinExistence type="predicted"/>
<dbReference type="Proteomes" id="UP000288805">
    <property type="component" value="Unassembled WGS sequence"/>
</dbReference>
<dbReference type="InterPro" id="IPR001969">
    <property type="entry name" value="Aspartic_peptidase_AS"/>
</dbReference>
<accession>A0A438F372</accession>
<dbReference type="InterPro" id="IPR053134">
    <property type="entry name" value="RNA-dir_DNA_polymerase"/>
</dbReference>
<evidence type="ECO:0000256" key="7">
    <source>
        <dbReference type="ARBA" id="ARBA00022918"/>
    </source>
</evidence>